<gene>
    <name evidence="6" type="ORF">C8P70_12541</name>
</gene>
<evidence type="ECO:0000256" key="1">
    <source>
        <dbReference type="ARBA" id="ARBA00023015"/>
    </source>
</evidence>
<dbReference type="InterPro" id="IPR010982">
    <property type="entry name" value="Lambda_DNA-bd_dom_sf"/>
</dbReference>
<feature type="domain" description="HTH cro/C1-type" evidence="5">
    <location>
        <begin position="8"/>
        <end position="62"/>
    </location>
</feature>
<dbReference type="CDD" id="cd00093">
    <property type="entry name" value="HTH_XRE"/>
    <property type="match status" value="1"/>
</dbReference>
<dbReference type="GO" id="GO:0003700">
    <property type="term" value="F:DNA-binding transcription factor activity"/>
    <property type="evidence" value="ECO:0007669"/>
    <property type="project" value="TreeGrafter"/>
</dbReference>
<dbReference type="PROSITE" id="PS50943">
    <property type="entry name" value="HTH_CROC1"/>
    <property type="match status" value="1"/>
</dbReference>
<proteinExistence type="predicted"/>
<dbReference type="SMART" id="SM00530">
    <property type="entry name" value="HTH_XRE"/>
    <property type="match status" value="1"/>
</dbReference>
<dbReference type="AlphaFoldDB" id="A0A4R7EQ89"/>
<comment type="caution">
    <text evidence="6">The sequence shown here is derived from an EMBL/GenBank/DDBJ whole genome shotgun (WGS) entry which is preliminary data.</text>
</comment>
<dbReference type="Gene3D" id="1.10.260.40">
    <property type="entry name" value="lambda repressor-like DNA-binding domains"/>
    <property type="match status" value="1"/>
</dbReference>
<evidence type="ECO:0000256" key="3">
    <source>
        <dbReference type="ARBA" id="ARBA00023163"/>
    </source>
</evidence>
<dbReference type="GO" id="GO:0005829">
    <property type="term" value="C:cytosol"/>
    <property type="evidence" value="ECO:0007669"/>
    <property type="project" value="TreeGrafter"/>
</dbReference>
<keyword evidence="4" id="KW-0175">Coiled coil</keyword>
<keyword evidence="3" id="KW-0804">Transcription</keyword>
<dbReference type="InterPro" id="IPR001387">
    <property type="entry name" value="Cro/C1-type_HTH"/>
</dbReference>
<dbReference type="SUPFAM" id="SSF47413">
    <property type="entry name" value="lambda repressor-like DNA-binding domains"/>
    <property type="match status" value="1"/>
</dbReference>
<dbReference type="GO" id="GO:0003677">
    <property type="term" value="F:DNA binding"/>
    <property type="evidence" value="ECO:0007669"/>
    <property type="project" value="UniProtKB-KW"/>
</dbReference>
<protein>
    <submittedName>
        <fullName evidence="6">DNA-binding XRE family transcriptional regulator</fullName>
    </submittedName>
</protein>
<dbReference type="PANTHER" id="PTHR46797">
    <property type="entry name" value="HTH-TYPE TRANSCRIPTIONAL REGULATOR"/>
    <property type="match status" value="1"/>
</dbReference>
<keyword evidence="1" id="KW-0805">Transcription regulation</keyword>
<dbReference type="OrthoDB" id="798409at2"/>
<evidence type="ECO:0000259" key="5">
    <source>
        <dbReference type="PROSITE" id="PS50943"/>
    </source>
</evidence>
<keyword evidence="2 6" id="KW-0238">DNA-binding</keyword>
<dbReference type="PANTHER" id="PTHR46797:SF23">
    <property type="entry name" value="HTH-TYPE TRANSCRIPTIONAL REGULATOR SUTR"/>
    <property type="match status" value="1"/>
</dbReference>
<evidence type="ECO:0000313" key="6">
    <source>
        <dbReference type="EMBL" id="TDS54598.1"/>
    </source>
</evidence>
<evidence type="ECO:0000256" key="2">
    <source>
        <dbReference type="ARBA" id="ARBA00023125"/>
    </source>
</evidence>
<name>A0A4R7EQ89_9FLAO</name>
<dbReference type="Pfam" id="PF01381">
    <property type="entry name" value="HTH_3"/>
    <property type="match status" value="1"/>
</dbReference>
<dbReference type="Proteomes" id="UP000295215">
    <property type="component" value="Unassembled WGS sequence"/>
</dbReference>
<dbReference type="InterPro" id="IPR050807">
    <property type="entry name" value="TransReg_Diox_bact_type"/>
</dbReference>
<sequence length="127" mass="14885">MKNVEEKIRNIRELKNYTQEYMAEQLGMTQAAYSKIENGSTRLTMSKLEDIAKVFEMDVSDLVAYDTQGIFNSFNTIKESNINSNITKSDEETLKKLYEDKIILLEKLLHNSEKELKIYRDRFGDLM</sequence>
<dbReference type="EMBL" id="SOAG01000025">
    <property type="protein sequence ID" value="TDS54598.1"/>
    <property type="molecule type" value="Genomic_DNA"/>
</dbReference>
<evidence type="ECO:0000256" key="4">
    <source>
        <dbReference type="SAM" id="Coils"/>
    </source>
</evidence>
<dbReference type="RefSeq" id="WP_133713326.1">
    <property type="nucleotide sequence ID" value="NZ_SOAG01000025.1"/>
</dbReference>
<keyword evidence="7" id="KW-1185">Reference proteome</keyword>
<accession>A0A4R7EQ89</accession>
<evidence type="ECO:0000313" key="7">
    <source>
        <dbReference type="Proteomes" id="UP000295215"/>
    </source>
</evidence>
<reference evidence="6 7" key="1">
    <citation type="submission" date="2019-03" db="EMBL/GenBank/DDBJ databases">
        <title>Genomic Encyclopedia of Archaeal and Bacterial Type Strains, Phase II (KMG-II): from individual species to whole genera.</title>
        <authorList>
            <person name="Goeker M."/>
        </authorList>
    </citation>
    <scope>NUCLEOTIDE SEQUENCE [LARGE SCALE GENOMIC DNA]</scope>
    <source>
        <strain evidence="6 7">DSM 28213</strain>
    </source>
</reference>
<feature type="coiled-coil region" evidence="4">
    <location>
        <begin position="95"/>
        <end position="122"/>
    </location>
</feature>
<organism evidence="6 7">
    <name type="scientific">Myroides indicus</name>
    <dbReference type="NCBI Taxonomy" id="1323422"/>
    <lineage>
        <taxon>Bacteria</taxon>
        <taxon>Pseudomonadati</taxon>
        <taxon>Bacteroidota</taxon>
        <taxon>Flavobacteriia</taxon>
        <taxon>Flavobacteriales</taxon>
        <taxon>Flavobacteriaceae</taxon>
        <taxon>Myroides</taxon>
    </lineage>
</organism>